<evidence type="ECO:0000256" key="1">
    <source>
        <dbReference type="SAM" id="MobiDB-lite"/>
    </source>
</evidence>
<gene>
    <name evidence="2" type="ORF">JOF56_001872</name>
</gene>
<dbReference type="Proteomes" id="UP001519332">
    <property type="component" value="Unassembled WGS sequence"/>
</dbReference>
<reference evidence="2 3" key="1">
    <citation type="submission" date="2021-03" db="EMBL/GenBank/DDBJ databases">
        <title>Sequencing the genomes of 1000 actinobacteria strains.</title>
        <authorList>
            <person name="Klenk H.-P."/>
        </authorList>
    </citation>
    <scope>NUCLEOTIDE SEQUENCE [LARGE SCALE GENOMIC DNA]</scope>
    <source>
        <strain evidence="2 3">DSM 46670</strain>
    </source>
</reference>
<keyword evidence="3" id="KW-1185">Reference proteome</keyword>
<organism evidence="2 3">
    <name type="scientific">Kibdelosporangium banguiense</name>
    <dbReference type="NCBI Taxonomy" id="1365924"/>
    <lineage>
        <taxon>Bacteria</taxon>
        <taxon>Bacillati</taxon>
        <taxon>Actinomycetota</taxon>
        <taxon>Actinomycetes</taxon>
        <taxon>Pseudonocardiales</taxon>
        <taxon>Pseudonocardiaceae</taxon>
        <taxon>Kibdelosporangium</taxon>
    </lineage>
</organism>
<evidence type="ECO:0000313" key="3">
    <source>
        <dbReference type="Proteomes" id="UP001519332"/>
    </source>
</evidence>
<comment type="caution">
    <text evidence="2">The sequence shown here is derived from an EMBL/GenBank/DDBJ whole genome shotgun (WGS) entry which is preliminary data.</text>
</comment>
<protein>
    <submittedName>
        <fullName evidence="2">Uncharacterized protein</fullName>
    </submittedName>
</protein>
<accession>A0ABS4TAN9</accession>
<feature type="region of interest" description="Disordered" evidence="1">
    <location>
        <begin position="1"/>
        <end position="50"/>
    </location>
</feature>
<sequence>MLDLLGRNGKRGQVMPRATDIDTRTGGHSAKNAHRAGAPDPHQTSGENPMVSKDIGSVELWKFCPDQPFEVFGYPITCPGCGSSAGILFWAYTGVPVVRAQHLCVPSVGVGTPCRVRMWDEYRLTTAFVRERGYNVAAVVDQAVDEFCTWMADRRANRGCSQ</sequence>
<evidence type="ECO:0000313" key="2">
    <source>
        <dbReference type="EMBL" id="MBP2321487.1"/>
    </source>
</evidence>
<name>A0ABS4TAN9_9PSEU</name>
<dbReference type="EMBL" id="JAGINW010000001">
    <property type="protein sequence ID" value="MBP2321487.1"/>
    <property type="molecule type" value="Genomic_DNA"/>
</dbReference>
<proteinExistence type="predicted"/>